<evidence type="ECO:0000256" key="1">
    <source>
        <dbReference type="SAM" id="MobiDB-lite"/>
    </source>
</evidence>
<reference evidence="2" key="2">
    <citation type="journal article" date="2015" name="Data Brief">
        <title>Shoot transcriptome of the giant reed, Arundo donax.</title>
        <authorList>
            <person name="Barrero R.A."/>
            <person name="Guerrero F.D."/>
            <person name="Moolhuijzen P."/>
            <person name="Goolsby J.A."/>
            <person name="Tidwell J."/>
            <person name="Bellgard S.E."/>
            <person name="Bellgard M.I."/>
        </authorList>
    </citation>
    <scope>NUCLEOTIDE SEQUENCE</scope>
    <source>
        <tissue evidence="2">Shoot tissue taken approximately 20 cm above the soil surface</tissue>
    </source>
</reference>
<feature type="compositionally biased region" description="Polar residues" evidence="1">
    <location>
        <begin position="1"/>
        <end position="21"/>
    </location>
</feature>
<sequence>MTLKPQQKVDQLNQHQHNPSSDMFLRDHHSQHEPLKDHKRIHVSSAHPRKARKKNHPHHPYQVKYQHMK</sequence>
<evidence type="ECO:0000313" key="2">
    <source>
        <dbReference type="EMBL" id="JAD77343.1"/>
    </source>
</evidence>
<organism evidence="2">
    <name type="scientific">Arundo donax</name>
    <name type="common">Giant reed</name>
    <name type="synonym">Donax arundinaceus</name>
    <dbReference type="NCBI Taxonomy" id="35708"/>
    <lineage>
        <taxon>Eukaryota</taxon>
        <taxon>Viridiplantae</taxon>
        <taxon>Streptophyta</taxon>
        <taxon>Embryophyta</taxon>
        <taxon>Tracheophyta</taxon>
        <taxon>Spermatophyta</taxon>
        <taxon>Magnoliopsida</taxon>
        <taxon>Liliopsida</taxon>
        <taxon>Poales</taxon>
        <taxon>Poaceae</taxon>
        <taxon>PACMAD clade</taxon>
        <taxon>Arundinoideae</taxon>
        <taxon>Arundineae</taxon>
        <taxon>Arundo</taxon>
    </lineage>
</organism>
<dbReference type="EMBL" id="GBRH01220552">
    <property type="protein sequence ID" value="JAD77343.1"/>
    <property type="molecule type" value="Transcribed_RNA"/>
</dbReference>
<proteinExistence type="predicted"/>
<feature type="compositionally biased region" description="Basic and acidic residues" evidence="1">
    <location>
        <begin position="24"/>
        <end position="36"/>
    </location>
</feature>
<protein>
    <submittedName>
        <fullName evidence="2">Uncharacterized protein</fullName>
    </submittedName>
</protein>
<feature type="region of interest" description="Disordered" evidence="1">
    <location>
        <begin position="1"/>
        <end position="69"/>
    </location>
</feature>
<reference evidence="2" key="1">
    <citation type="submission" date="2014-09" db="EMBL/GenBank/DDBJ databases">
        <authorList>
            <person name="Magalhaes I.L.F."/>
            <person name="Oliveira U."/>
            <person name="Santos F.R."/>
            <person name="Vidigal T.H.D.A."/>
            <person name="Brescovit A.D."/>
            <person name="Santos A.J."/>
        </authorList>
    </citation>
    <scope>NUCLEOTIDE SEQUENCE</scope>
    <source>
        <tissue evidence="2">Shoot tissue taken approximately 20 cm above the soil surface</tissue>
    </source>
</reference>
<name>A0A0A9CSD5_ARUDO</name>
<feature type="compositionally biased region" description="Basic residues" evidence="1">
    <location>
        <begin position="37"/>
        <end position="69"/>
    </location>
</feature>
<accession>A0A0A9CSD5</accession>
<dbReference type="AlphaFoldDB" id="A0A0A9CSD5"/>